<reference evidence="3" key="2">
    <citation type="submission" date="2025-08" db="UniProtKB">
        <authorList>
            <consortium name="Ensembl"/>
        </authorList>
    </citation>
    <scope>IDENTIFICATION</scope>
</reference>
<dbReference type="PANTHER" id="PTHR15836">
    <property type="entry name" value="PERIPHILIN 1"/>
    <property type="match status" value="1"/>
</dbReference>
<dbReference type="Proteomes" id="UP000472271">
    <property type="component" value="Chromosome 6"/>
</dbReference>
<dbReference type="AlphaFoldDB" id="A0A672ZUG3"/>
<dbReference type="RefSeq" id="XP_029992702.1">
    <property type="nucleotide sequence ID" value="XM_030136842.1"/>
</dbReference>
<dbReference type="PANTHER" id="PTHR15836:SF4">
    <property type="entry name" value="PERIPHILIN-1"/>
    <property type="match status" value="1"/>
</dbReference>
<keyword evidence="4" id="KW-1185">Reference proteome</keyword>
<evidence type="ECO:0000256" key="1">
    <source>
        <dbReference type="SAM" id="MobiDB-lite"/>
    </source>
</evidence>
<organism evidence="3 4">
    <name type="scientific">Sphaeramia orbicularis</name>
    <name type="common">orbiculate cardinalfish</name>
    <dbReference type="NCBI Taxonomy" id="375764"/>
    <lineage>
        <taxon>Eukaryota</taxon>
        <taxon>Metazoa</taxon>
        <taxon>Chordata</taxon>
        <taxon>Craniata</taxon>
        <taxon>Vertebrata</taxon>
        <taxon>Euteleostomi</taxon>
        <taxon>Actinopterygii</taxon>
        <taxon>Neopterygii</taxon>
        <taxon>Teleostei</taxon>
        <taxon>Neoteleostei</taxon>
        <taxon>Acanthomorphata</taxon>
        <taxon>Gobiaria</taxon>
        <taxon>Kurtiformes</taxon>
        <taxon>Apogonoidei</taxon>
        <taxon>Apogonidae</taxon>
        <taxon>Apogoninae</taxon>
        <taxon>Sphaeramia</taxon>
    </lineage>
</organism>
<dbReference type="GO" id="GO:0045892">
    <property type="term" value="P:negative regulation of DNA-templated transcription"/>
    <property type="evidence" value="ECO:0007669"/>
    <property type="project" value="InterPro"/>
</dbReference>
<feature type="compositionally biased region" description="Low complexity" evidence="1">
    <location>
        <begin position="201"/>
        <end position="240"/>
    </location>
</feature>
<name>A0A672ZUG3_9TELE</name>
<reference evidence="3" key="3">
    <citation type="submission" date="2025-09" db="UniProtKB">
        <authorList>
            <consortium name="Ensembl"/>
        </authorList>
    </citation>
    <scope>IDENTIFICATION</scope>
</reference>
<dbReference type="GO" id="GO:0097355">
    <property type="term" value="P:protein localization to heterochromatin"/>
    <property type="evidence" value="ECO:0007669"/>
    <property type="project" value="TreeGrafter"/>
</dbReference>
<dbReference type="OrthoDB" id="8933311at2759"/>
<evidence type="ECO:0000259" key="2">
    <source>
        <dbReference type="Pfam" id="PF25234"/>
    </source>
</evidence>
<dbReference type="GO" id="GO:0005654">
    <property type="term" value="C:nucleoplasm"/>
    <property type="evidence" value="ECO:0007669"/>
    <property type="project" value="TreeGrafter"/>
</dbReference>
<feature type="compositionally biased region" description="Low complexity" evidence="1">
    <location>
        <begin position="172"/>
        <end position="183"/>
    </location>
</feature>
<proteinExistence type="predicted"/>
<evidence type="ECO:0000313" key="3">
    <source>
        <dbReference type="Ensembl" id="ENSSORP00005019878.1"/>
    </source>
</evidence>
<feature type="compositionally biased region" description="Basic and acidic residues" evidence="1">
    <location>
        <begin position="112"/>
        <end position="122"/>
    </location>
</feature>
<feature type="compositionally biased region" description="Low complexity" evidence="1">
    <location>
        <begin position="123"/>
        <end position="140"/>
    </location>
</feature>
<feature type="domain" description="Periphilin-1 C-terminal" evidence="2">
    <location>
        <begin position="244"/>
        <end position="323"/>
    </location>
</feature>
<dbReference type="InterPro" id="IPR028851">
    <property type="entry name" value="Pphln1"/>
</dbReference>
<dbReference type="InterPro" id="IPR057603">
    <property type="entry name" value="Periphilin-1_C"/>
</dbReference>
<feature type="region of interest" description="Disordered" evidence="1">
    <location>
        <begin position="56"/>
        <end position="252"/>
    </location>
</feature>
<gene>
    <name evidence="3" type="primary">LOC115421115</name>
</gene>
<sequence length="341" mass="39221">MAYRRGRKSIRDAYEENFSPMGSREVTFHRVVNIVEKRTPTPLLGFEYDRRVSDDQWYDDPRNYQDSREFQEDGGYPSSDCRYFENDNPSYGNFHRNSPPLRNDGPYAHYPPNRDDLRHQLDSRSSGRGGPYYRNRGRGSAPPLREDHDDYRRREFYPSVRDRSPVRRDIQSASSGSKSSTKSFTPDKEKSYSYQPRHKSSMPPSQTPSSSKEGSPHSSGSSKEKASASVAESEEVVAASMEPKLTPEKDIKARRSEAIKAKALEIEKHYRQDCETFCTVVKMLVDKEPSLDYLLQAPLDKNLEEIKVRCLDSLKQFIKDMNEMIEQPDKSEEATGSKTSK</sequence>
<dbReference type="GeneID" id="115421115"/>
<dbReference type="Pfam" id="PF25234">
    <property type="entry name" value="Periphilin_C"/>
    <property type="match status" value="1"/>
</dbReference>
<dbReference type="Ensembl" id="ENSSORT00005020440.1">
    <property type="protein sequence ID" value="ENSSORP00005019878.1"/>
    <property type="gene ID" value="ENSSORG00005009709.1"/>
</dbReference>
<protein>
    <submittedName>
        <fullName evidence="3">Periphilin-1-like</fullName>
    </submittedName>
</protein>
<evidence type="ECO:0000313" key="4">
    <source>
        <dbReference type="Proteomes" id="UP000472271"/>
    </source>
</evidence>
<feature type="compositionally biased region" description="Basic and acidic residues" evidence="1">
    <location>
        <begin position="56"/>
        <end position="71"/>
    </location>
</feature>
<dbReference type="InParanoid" id="A0A672ZUG3"/>
<reference evidence="3" key="1">
    <citation type="submission" date="2019-06" db="EMBL/GenBank/DDBJ databases">
        <authorList>
            <consortium name="Wellcome Sanger Institute Data Sharing"/>
        </authorList>
    </citation>
    <scope>NUCLEOTIDE SEQUENCE [LARGE SCALE GENOMIC DNA]</scope>
</reference>
<feature type="compositionally biased region" description="Basic and acidic residues" evidence="1">
    <location>
        <begin position="144"/>
        <end position="170"/>
    </location>
</feature>
<dbReference type="CDD" id="cd22896">
    <property type="entry name" value="periphilin-like"/>
    <property type="match status" value="1"/>
</dbReference>
<dbReference type="GO" id="GO:0045814">
    <property type="term" value="P:negative regulation of gene expression, epigenetic"/>
    <property type="evidence" value="ECO:0007669"/>
    <property type="project" value="TreeGrafter"/>
</dbReference>
<accession>A0A672ZUG3</accession>